<keyword evidence="1" id="KW-0489">Methyltransferase</keyword>
<dbReference type="Gene3D" id="3.40.50.150">
    <property type="entry name" value="Vaccinia Virus protein VP39"/>
    <property type="match status" value="1"/>
</dbReference>
<sequence length="305" mass="34566">MGGGLQTSISGLSSSTTSVASSVFSFTYANGRRYHSDRFHKASYFMPNDEKEQDRLDLFHHLFLSLLGGRLCTAPLDNPHRVLDVGTGTGIWAIDFADEHPQAEVIGTDVSPIQPNWVPPNVQFEVEDMEEEWTYPDNYFDFIHMRSMSGSFIDWDRVIEQAYRKTAPGGYLEYQDYGCEMYLLDGTLLQGESEEHPISTYIHHVATAAEKHGRPLTVAPTIKARMERAGFVDCVARRAIWPVGPWPKDKQLKEIGKWGLLGALDSLLPFAIHLLTREGWLVKDIEELCDKVAKSYAKNYYYTYG</sequence>
<organism evidence="1 2">
    <name type="scientific">Terfezia boudieri ATCC MYA-4762</name>
    <dbReference type="NCBI Taxonomy" id="1051890"/>
    <lineage>
        <taxon>Eukaryota</taxon>
        <taxon>Fungi</taxon>
        <taxon>Dikarya</taxon>
        <taxon>Ascomycota</taxon>
        <taxon>Pezizomycotina</taxon>
        <taxon>Pezizomycetes</taxon>
        <taxon>Pezizales</taxon>
        <taxon>Pezizaceae</taxon>
        <taxon>Terfezia</taxon>
    </lineage>
</organism>
<reference evidence="1 2" key="1">
    <citation type="journal article" date="2018" name="Nat. Ecol. Evol.">
        <title>Pezizomycetes genomes reveal the molecular basis of ectomycorrhizal truffle lifestyle.</title>
        <authorList>
            <person name="Murat C."/>
            <person name="Payen T."/>
            <person name="Noel B."/>
            <person name="Kuo A."/>
            <person name="Morin E."/>
            <person name="Chen J."/>
            <person name="Kohler A."/>
            <person name="Krizsan K."/>
            <person name="Balestrini R."/>
            <person name="Da Silva C."/>
            <person name="Montanini B."/>
            <person name="Hainaut M."/>
            <person name="Levati E."/>
            <person name="Barry K.W."/>
            <person name="Belfiori B."/>
            <person name="Cichocki N."/>
            <person name="Clum A."/>
            <person name="Dockter R.B."/>
            <person name="Fauchery L."/>
            <person name="Guy J."/>
            <person name="Iotti M."/>
            <person name="Le Tacon F."/>
            <person name="Lindquist E.A."/>
            <person name="Lipzen A."/>
            <person name="Malagnac F."/>
            <person name="Mello A."/>
            <person name="Molinier V."/>
            <person name="Miyauchi S."/>
            <person name="Poulain J."/>
            <person name="Riccioni C."/>
            <person name="Rubini A."/>
            <person name="Sitrit Y."/>
            <person name="Splivallo R."/>
            <person name="Traeger S."/>
            <person name="Wang M."/>
            <person name="Zifcakova L."/>
            <person name="Wipf D."/>
            <person name="Zambonelli A."/>
            <person name="Paolocci F."/>
            <person name="Nowrousian M."/>
            <person name="Ottonello S."/>
            <person name="Baldrian P."/>
            <person name="Spatafora J.W."/>
            <person name="Henrissat B."/>
            <person name="Nagy L.G."/>
            <person name="Aury J.M."/>
            <person name="Wincker P."/>
            <person name="Grigoriev I.V."/>
            <person name="Bonfante P."/>
            <person name="Martin F.M."/>
        </authorList>
    </citation>
    <scope>NUCLEOTIDE SEQUENCE [LARGE SCALE GENOMIC DNA]</scope>
    <source>
        <strain evidence="1 2">ATCC MYA-4762</strain>
    </source>
</reference>
<evidence type="ECO:0000313" key="2">
    <source>
        <dbReference type="Proteomes" id="UP000267821"/>
    </source>
</evidence>
<dbReference type="OrthoDB" id="2013972at2759"/>
<dbReference type="AlphaFoldDB" id="A0A3N4LCE7"/>
<dbReference type="InterPro" id="IPR029063">
    <property type="entry name" value="SAM-dependent_MTases_sf"/>
</dbReference>
<dbReference type="EMBL" id="ML121597">
    <property type="protein sequence ID" value="RPB19139.1"/>
    <property type="molecule type" value="Genomic_DNA"/>
</dbReference>
<dbReference type="PANTHER" id="PTHR43591">
    <property type="entry name" value="METHYLTRANSFERASE"/>
    <property type="match status" value="1"/>
</dbReference>
<dbReference type="STRING" id="1051890.A0A3N4LCE7"/>
<name>A0A3N4LCE7_9PEZI</name>
<dbReference type="Proteomes" id="UP000267821">
    <property type="component" value="Unassembled WGS sequence"/>
</dbReference>
<accession>A0A3N4LCE7</accession>
<dbReference type="GO" id="GO:0032259">
    <property type="term" value="P:methylation"/>
    <property type="evidence" value="ECO:0007669"/>
    <property type="project" value="UniProtKB-KW"/>
</dbReference>
<dbReference type="Pfam" id="PF13489">
    <property type="entry name" value="Methyltransf_23"/>
    <property type="match status" value="1"/>
</dbReference>
<evidence type="ECO:0000313" key="1">
    <source>
        <dbReference type="EMBL" id="RPB19139.1"/>
    </source>
</evidence>
<dbReference type="InParanoid" id="A0A3N4LCE7"/>
<gene>
    <name evidence="1" type="ORF">L211DRAFT_794921</name>
</gene>
<dbReference type="SUPFAM" id="SSF53335">
    <property type="entry name" value="S-adenosyl-L-methionine-dependent methyltransferases"/>
    <property type="match status" value="1"/>
</dbReference>
<keyword evidence="1" id="KW-0808">Transferase</keyword>
<dbReference type="PANTHER" id="PTHR43591:SF10">
    <property type="entry name" value="ABC TRANSMEMBRANE TYPE-1 DOMAIN-CONTAINING PROTEIN-RELATED"/>
    <property type="match status" value="1"/>
</dbReference>
<proteinExistence type="predicted"/>
<dbReference type="GO" id="GO:0008168">
    <property type="term" value="F:methyltransferase activity"/>
    <property type="evidence" value="ECO:0007669"/>
    <property type="project" value="UniProtKB-KW"/>
</dbReference>
<dbReference type="CDD" id="cd02440">
    <property type="entry name" value="AdoMet_MTases"/>
    <property type="match status" value="1"/>
</dbReference>
<keyword evidence="2" id="KW-1185">Reference proteome</keyword>
<protein>
    <submittedName>
        <fullName evidence="1">S-adenosyl-L-methionine-dependent methyltransferase</fullName>
    </submittedName>
</protein>